<evidence type="ECO:0000313" key="6">
    <source>
        <dbReference type="EMBL" id="BBE36023.1"/>
    </source>
</evidence>
<dbReference type="RefSeq" id="WP_121052236.1">
    <property type="nucleotide sequence ID" value="NZ_AP018711.1"/>
</dbReference>
<dbReference type="PRINTS" id="PR00455">
    <property type="entry name" value="HTHTETR"/>
</dbReference>
<dbReference type="EMBL" id="AP018711">
    <property type="protein sequence ID" value="BBE36023.1"/>
    <property type="molecule type" value="Genomic_DNA"/>
</dbReference>
<dbReference type="Proteomes" id="UP000275727">
    <property type="component" value="Chromosome"/>
</dbReference>
<evidence type="ECO:0000259" key="5">
    <source>
        <dbReference type="PROSITE" id="PS50977"/>
    </source>
</evidence>
<dbReference type="InterPro" id="IPR009057">
    <property type="entry name" value="Homeodomain-like_sf"/>
</dbReference>
<evidence type="ECO:0000256" key="3">
    <source>
        <dbReference type="ARBA" id="ARBA00023163"/>
    </source>
</evidence>
<dbReference type="GO" id="GO:0003700">
    <property type="term" value="F:DNA-binding transcription factor activity"/>
    <property type="evidence" value="ECO:0007669"/>
    <property type="project" value="TreeGrafter"/>
</dbReference>
<keyword evidence="3" id="KW-0804">Transcription</keyword>
<dbReference type="InterPro" id="IPR001647">
    <property type="entry name" value="HTH_TetR"/>
</dbReference>
<proteinExistence type="predicted"/>
<name>A0AAD1D8W9_SPHMI</name>
<evidence type="ECO:0000313" key="8">
    <source>
        <dbReference type="Proteomes" id="UP000275727"/>
    </source>
</evidence>
<sequence>MATRVAESRSRRYDPAETRQRVLEAANHLFSTQGFAKTGTADIARAADVSEGSIFYHFGSKRSLLEELGRMYGERMCAAMEAGDRLEDLEPGITIQRCFDYCTTQKSWENIVNANCAGTASRGKMGLKSNPDAEPFYRASHEVVAAWVENQYRAMAKKFDLTDVDTKIAAELTYSAVGAALDIAFAPGADEALRKRVEAETIRYVRCACRLPHPREA</sequence>
<dbReference type="PANTHER" id="PTHR30055:SF234">
    <property type="entry name" value="HTH-TYPE TRANSCRIPTIONAL REGULATOR BETI"/>
    <property type="match status" value="1"/>
</dbReference>
<dbReference type="EMBL" id="RBWX01000009">
    <property type="protein sequence ID" value="RKS88211.1"/>
    <property type="molecule type" value="Genomic_DNA"/>
</dbReference>
<evidence type="ECO:0000313" key="9">
    <source>
        <dbReference type="Proteomes" id="UP000276029"/>
    </source>
</evidence>
<reference evidence="6 8" key="1">
    <citation type="submission" date="2018-06" db="EMBL/GenBank/DDBJ databases">
        <title>Complete Genome Sequence of the Microcystin-Degrading Bacterium Sphingosinicella microcystinivorans Strain B-9.</title>
        <authorList>
            <person name="Jin H."/>
            <person name="Nishizawa T."/>
            <person name="Guo Y."/>
            <person name="Nishizawa A."/>
            <person name="Park H."/>
            <person name="Kato H."/>
            <person name="Tsuji K."/>
            <person name="Harada K."/>
        </authorList>
    </citation>
    <scope>NUCLEOTIDE SEQUENCE [LARGE SCALE GENOMIC DNA]</scope>
    <source>
        <strain evidence="6 8">B9</strain>
    </source>
</reference>
<evidence type="ECO:0000256" key="2">
    <source>
        <dbReference type="ARBA" id="ARBA00023125"/>
    </source>
</evidence>
<dbReference type="SUPFAM" id="SSF46689">
    <property type="entry name" value="Homeodomain-like"/>
    <property type="match status" value="1"/>
</dbReference>
<keyword evidence="9" id="KW-1185">Reference proteome</keyword>
<keyword evidence="1" id="KW-0805">Transcription regulation</keyword>
<dbReference type="Gene3D" id="1.10.357.10">
    <property type="entry name" value="Tetracycline Repressor, domain 2"/>
    <property type="match status" value="1"/>
</dbReference>
<organism evidence="6 8">
    <name type="scientific">Sphingosinicella microcystinivorans</name>
    <dbReference type="NCBI Taxonomy" id="335406"/>
    <lineage>
        <taxon>Bacteria</taxon>
        <taxon>Pseudomonadati</taxon>
        <taxon>Pseudomonadota</taxon>
        <taxon>Alphaproteobacteria</taxon>
        <taxon>Sphingomonadales</taxon>
        <taxon>Sphingosinicellaceae</taxon>
        <taxon>Sphingosinicella</taxon>
    </lineage>
</organism>
<gene>
    <name evidence="7" type="ORF">DFR51_2859</name>
    <name evidence="6" type="ORF">SmB9_36810</name>
</gene>
<dbReference type="Pfam" id="PF00440">
    <property type="entry name" value="TetR_N"/>
    <property type="match status" value="1"/>
</dbReference>
<keyword evidence="2 4" id="KW-0238">DNA-binding</keyword>
<dbReference type="PANTHER" id="PTHR30055">
    <property type="entry name" value="HTH-TYPE TRANSCRIPTIONAL REGULATOR RUTR"/>
    <property type="match status" value="1"/>
</dbReference>
<evidence type="ECO:0000256" key="1">
    <source>
        <dbReference type="ARBA" id="ARBA00023015"/>
    </source>
</evidence>
<evidence type="ECO:0000313" key="7">
    <source>
        <dbReference type="EMBL" id="RKS88211.1"/>
    </source>
</evidence>
<evidence type="ECO:0000256" key="4">
    <source>
        <dbReference type="PROSITE-ProRule" id="PRU00335"/>
    </source>
</evidence>
<reference evidence="7 9" key="2">
    <citation type="submission" date="2018-10" db="EMBL/GenBank/DDBJ databases">
        <title>Genomic Encyclopedia of Type Strains, Phase IV (KMG-IV): sequencing the most valuable type-strain genomes for metagenomic binning, comparative biology and taxonomic classification.</title>
        <authorList>
            <person name="Goeker M."/>
        </authorList>
    </citation>
    <scope>NUCLEOTIDE SEQUENCE [LARGE SCALE GENOMIC DNA]</scope>
    <source>
        <strain evidence="7 9">DSM 19791</strain>
    </source>
</reference>
<dbReference type="PROSITE" id="PS50977">
    <property type="entry name" value="HTH_TETR_2"/>
    <property type="match status" value="1"/>
</dbReference>
<dbReference type="Proteomes" id="UP000276029">
    <property type="component" value="Unassembled WGS sequence"/>
</dbReference>
<protein>
    <submittedName>
        <fullName evidence="7">TetR family transcriptional regulator</fullName>
    </submittedName>
</protein>
<dbReference type="InterPro" id="IPR050109">
    <property type="entry name" value="HTH-type_TetR-like_transc_reg"/>
</dbReference>
<dbReference type="AlphaFoldDB" id="A0AAD1D8W9"/>
<dbReference type="GO" id="GO:0000976">
    <property type="term" value="F:transcription cis-regulatory region binding"/>
    <property type="evidence" value="ECO:0007669"/>
    <property type="project" value="TreeGrafter"/>
</dbReference>
<accession>A0AAD1D8W9</accession>
<feature type="DNA-binding region" description="H-T-H motif" evidence="4">
    <location>
        <begin position="39"/>
        <end position="58"/>
    </location>
</feature>
<feature type="domain" description="HTH tetR-type" evidence="5">
    <location>
        <begin position="16"/>
        <end position="76"/>
    </location>
</feature>
<dbReference type="KEGG" id="smic:SmB9_36810"/>